<keyword evidence="2" id="KW-1185">Reference proteome</keyword>
<evidence type="ECO:0000313" key="1">
    <source>
        <dbReference type="EMBL" id="KAG5640025.1"/>
    </source>
</evidence>
<dbReference type="EMBL" id="JABCKV010001386">
    <property type="protein sequence ID" value="KAG5640025.1"/>
    <property type="molecule type" value="Genomic_DNA"/>
</dbReference>
<evidence type="ECO:0000313" key="2">
    <source>
        <dbReference type="Proteomes" id="UP000775547"/>
    </source>
</evidence>
<sequence length="173" mass="18343">MTSPGANGKVPDGGMTDGLKDQNFVVKTSAHVGVFSMNQFALAKFQKQLEQHAKLTNMPRIGGMDNLYYPAIQLNIAPVVSGSKTKLLEGMGDSGCSHFDALDLGGALLHPCSNKKVLDSMITSNTGGNSVSRAGFQKELHHSLTKVVVVCSKTGNELGVTINKAVNDYSPSY</sequence>
<organism evidence="1 2">
    <name type="scientific">Asterophora parasitica</name>
    <dbReference type="NCBI Taxonomy" id="117018"/>
    <lineage>
        <taxon>Eukaryota</taxon>
        <taxon>Fungi</taxon>
        <taxon>Dikarya</taxon>
        <taxon>Basidiomycota</taxon>
        <taxon>Agaricomycotina</taxon>
        <taxon>Agaricomycetes</taxon>
        <taxon>Agaricomycetidae</taxon>
        <taxon>Agaricales</taxon>
        <taxon>Tricholomatineae</taxon>
        <taxon>Lyophyllaceae</taxon>
        <taxon>Asterophora</taxon>
    </lineage>
</organism>
<protein>
    <submittedName>
        <fullName evidence="1">Uncharacterized protein</fullName>
    </submittedName>
</protein>
<reference evidence="1" key="2">
    <citation type="submission" date="2021-10" db="EMBL/GenBank/DDBJ databases">
        <title>Phylogenomics reveals ancestral predisposition of the termite-cultivated fungus Termitomyces towards a domesticated lifestyle.</title>
        <authorList>
            <person name="Auxier B."/>
            <person name="Grum-Grzhimaylo A."/>
            <person name="Cardenas M.E."/>
            <person name="Lodge J.D."/>
            <person name="Laessoe T."/>
            <person name="Pedersen O."/>
            <person name="Smith M.E."/>
            <person name="Kuyper T.W."/>
            <person name="Franco-Molano E.A."/>
            <person name="Baroni T.J."/>
            <person name="Aanen D.K."/>
        </authorList>
    </citation>
    <scope>NUCLEOTIDE SEQUENCE</scope>
    <source>
        <strain evidence="1">AP01</strain>
        <tissue evidence="1">Mycelium</tissue>
    </source>
</reference>
<gene>
    <name evidence="1" type="ORF">DXG03_001638</name>
</gene>
<comment type="caution">
    <text evidence="1">The sequence shown here is derived from an EMBL/GenBank/DDBJ whole genome shotgun (WGS) entry which is preliminary data.</text>
</comment>
<name>A0A9P7FZC9_9AGAR</name>
<accession>A0A9P7FZC9</accession>
<dbReference type="OrthoDB" id="3061143at2759"/>
<proteinExistence type="predicted"/>
<dbReference type="AlphaFoldDB" id="A0A9P7FZC9"/>
<dbReference type="Proteomes" id="UP000775547">
    <property type="component" value="Unassembled WGS sequence"/>
</dbReference>
<reference evidence="1" key="1">
    <citation type="submission" date="2020-07" db="EMBL/GenBank/DDBJ databases">
        <authorList>
            <person name="Nieuwenhuis M."/>
            <person name="Van De Peppel L.J.J."/>
        </authorList>
    </citation>
    <scope>NUCLEOTIDE SEQUENCE</scope>
    <source>
        <strain evidence="1">AP01</strain>
        <tissue evidence="1">Mycelium</tissue>
    </source>
</reference>